<proteinExistence type="inferred from homology"/>
<dbReference type="NCBIfam" id="TIGR00739">
    <property type="entry name" value="yajC"/>
    <property type="match status" value="1"/>
</dbReference>
<feature type="region of interest" description="Disordered" evidence="10">
    <location>
        <begin position="101"/>
        <end position="148"/>
    </location>
</feature>
<evidence type="ECO:0000256" key="8">
    <source>
        <dbReference type="ARBA" id="ARBA00023010"/>
    </source>
</evidence>
<dbReference type="AlphaFoldDB" id="A0A937RGG6"/>
<keyword evidence="6" id="KW-0653">Protein transport</keyword>
<comment type="subcellular location">
    <subcellularLocation>
        <location evidence="1">Cell membrane</location>
        <topology evidence="1">Single-pass membrane protein</topology>
    </subcellularLocation>
</comment>
<comment type="similarity">
    <text evidence="2">Belongs to the YajC family.</text>
</comment>
<accession>A0A937RGG6</accession>
<keyword evidence="4" id="KW-1003">Cell membrane</keyword>
<dbReference type="PRINTS" id="PR01853">
    <property type="entry name" value="YAJCTRNLCASE"/>
</dbReference>
<keyword evidence="3" id="KW-0813">Transport</keyword>
<dbReference type="GO" id="GO:0015031">
    <property type="term" value="P:protein transport"/>
    <property type="evidence" value="ECO:0007669"/>
    <property type="project" value="UniProtKB-KW"/>
</dbReference>
<dbReference type="RefSeq" id="WP_203005696.1">
    <property type="nucleotide sequence ID" value="NZ_JADWYU010000021.1"/>
</dbReference>
<reference evidence="12" key="1">
    <citation type="submission" date="2020-12" db="EMBL/GenBank/DDBJ databases">
        <title>Genomic characterization of non-nitrogen-fixing Frankia strains.</title>
        <authorList>
            <person name="Carlos-Shanley C."/>
            <person name="Guerra T."/>
            <person name="Hahn D."/>
        </authorList>
    </citation>
    <scope>NUCLEOTIDE SEQUENCE</scope>
    <source>
        <strain evidence="12">CN6</strain>
    </source>
</reference>
<evidence type="ECO:0000256" key="6">
    <source>
        <dbReference type="ARBA" id="ARBA00022927"/>
    </source>
</evidence>
<evidence type="ECO:0000256" key="3">
    <source>
        <dbReference type="ARBA" id="ARBA00022448"/>
    </source>
</evidence>
<evidence type="ECO:0000256" key="11">
    <source>
        <dbReference type="SAM" id="Phobius"/>
    </source>
</evidence>
<dbReference type="InterPro" id="IPR003849">
    <property type="entry name" value="Preprotein_translocase_YajC"/>
</dbReference>
<name>A0A937RGG6_9ACTN</name>
<evidence type="ECO:0000256" key="10">
    <source>
        <dbReference type="SAM" id="MobiDB-lite"/>
    </source>
</evidence>
<evidence type="ECO:0000256" key="9">
    <source>
        <dbReference type="ARBA" id="ARBA00023136"/>
    </source>
</evidence>
<protein>
    <submittedName>
        <fullName evidence="12">Preprotein translocase subunit YajC</fullName>
    </submittedName>
</protein>
<evidence type="ECO:0000256" key="1">
    <source>
        <dbReference type="ARBA" id="ARBA00004162"/>
    </source>
</evidence>
<dbReference type="SMART" id="SM01323">
    <property type="entry name" value="YajC"/>
    <property type="match status" value="1"/>
</dbReference>
<feature type="transmembrane region" description="Helical" evidence="11">
    <location>
        <begin position="25"/>
        <end position="42"/>
    </location>
</feature>
<keyword evidence="7 11" id="KW-1133">Transmembrane helix</keyword>
<organism evidence="12 13">
    <name type="scientific">Frankia nepalensis</name>
    <dbReference type="NCBI Taxonomy" id="1836974"/>
    <lineage>
        <taxon>Bacteria</taxon>
        <taxon>Bacillati</taxon>
        <taxon>Actinomycetota</taxon>
        <taxon>Actinomycetes</taxon>
        <taxon>Frankiales</taxon>
        <taxon>Frankiaceae</taxon>
        <taxon>Frankia</taxon>
    </lineage>
</organism>
<dbReference type="EMBL" id="JAEACQ010000239">
    <property type="protein sequence ID" value="MBL7629960.1"/>
    <property type="molecule type" value="Genomic_DNA"/>
</dbReference>
<dbReference type="Proteomes" id="UP000604475">
    <property type="component" value="Unassembled WGS sequence"/>
</dbReference>
<evidence type="ECO:0000313" key="13">
    <source>
        <dbReference type="Proteomes" id="UP000604475"/>
    </source>
</evidence>
<dbReference type="PANTHER" id="PTHR33909:SF1">
    <property type="entry name" value="SEC TRANSLOCON ACCESSORY COMPLEX SUBUNIT YAJC"/>
    <property type="match status" value="1"/>
</dbReference>
<evidence type="ECO:0000313" key="12">
    <source>
        <dbReference type="EMBL" id="MBL7629960.1"/>
    </source>
</evidence>
<sequence>MHEIATAAIVAGDQAADDGGGGASSWLLPLLILLVGVYFFVIQRRRSKAAQQEQSQIGPGTLVMTRSGMYGTVVEIDGQDVLLEIAPDVVVRYTRAAVGRVVNAPPTEVEEETEDGPVDEPASQGTAPKADEEPADAESPQLKKKKEL</sequence>
<gene>
    <name evidence="12" type="primary">yajC</name>
    <name evidence="12" type="ORF">I7412_22890</name>
</gene>
<feature type="compositionally biased region" description="Acidic residues" evidence="10">
    <location>
        <begin position="108"/>
        <end position="118"/>
    </location>
</feature>
<evidence type="ECO:0000256" key="5">
    <source>
        <dbReference type="ARBA" id="ARBA00022692"/>
    </source>
</evidence>
<keyword evidence="9 11" id="KW-0472">Membrane</keyword>
<evidence type="ECO:0000256" key="4">
    <source>
        <dbReference type="ARBA" id="ARBA00022475"/>
    </source>
</evidence>
<evidence type="ECO:0000256" key="2">
    <source>
        <dbReference type="ARBA" id="ARBA00006742"/>
    </source>
</evidence>
<dbReference type="Pfam" id="PF02699">
    <property type="entry name" value="YajC"/>
    <property type="match status" value="1"/>
</dbReference>
<comment type="caution">
    <text evidence="12">The sequence shown here is derived from an EMBL/GenBank/DDBJ whole genome shotgun (WGS) entry which is preliminary data.</text>
</comment>
<dbReference type="PANTHER" id="PTHR33909">
    <property type="entry name" value="SEC TRANSLOCON ACCESSORY COMPLEX SUBUNIT YAJC"/>
    <property type="match status" value="1"/>
</dbReference>
<evidence type="ECO:0000256" key="7">
    <source>
        <dbReference type="ARBA" id="ARBA00022989"/>
    </source>
</evidence>
<dbReference type="GO" id="GO:0005886">
    <property type="term" value="C:plasma membrane"/>
    <property type="evidence" value="ECO:0007669"/>
    <property type="project" value="UniProtKB-SubCell"/>
</dbReference>
<keyword evidence="8" id="KW-0811">Translocation</keyword>
<keyword evidence="13" id="KW-1185">Reference proteome</keyword>
<keyword evidence="5 11" id="KW-0812">Transmembrane</keyword>